<comment type="catalytic activity">
    <reaction evidence="13">
        <text>cytidine(967) in 16S rRNA + S-adenosyl-L-methionine = 5-methylcytidine(967) in 16S rRNA + S-adenosyl-L-homocysteine + H(+)</text>
        <dbReference type="Rhea" id="RHEA:42748"/>
        <dbReference type="Rhea" id="RHEA-COMP:10219"/>
        <dbReference type="Rhea" id="RHEA-COMP:10220"/>
        <dbReference type="ChEBI" id="CHEBI:15378"/>
        <dbReference type="ChEBI" id="CHEBI:57856"/>
        <dbReference type="ChEBI" id="CHEBI:59789"/>
        <dbReference type="ChEBI" id="CHEBI:74483"/>
        <dbReference type="ChEBI" id="CHEBI:82748"/>
        <dbReference type="EC" id="2.1.1.176"/>
    </reaction>
</comment>
<evidence type="ECO:0000259" key="15">
    <source>
        <dbReference type="PROSITE" id="PS51686"/>
    </source>
</evidence>
<proteinExistence type="inferred from homology"/>
<feature type="binding site" evidence="14">
    <location>
        <position position="323"/>
    </location>
    <ligand>
        <name>S-adenosyl-L-methionine</name>
        <dbReference type="ChEBI" id="CHEBI:59789"/>
    </ligand>
</feature>
<dbReference type="InterPro" id="IPR029063">
    <property type="entry name" value="SAM-dependent_MTases_sf"/>
</dbReference>
<evidence type="ECO:0000256" key="13">
    <source>
        <dbReference type="ARBA" id="ARBA00047283"/>
    </source>
</evidence>
<dbReference type="AlphaFoldDB" id="A0A1B4V2E2"/>
<dbReference type="PROSITE" id="PS51686">
    <property type="entry name" value="SAM_MT_RSMB_NOP"/>
    <property type="match status" value="1"/>
</dbReference>
<evidence type="ECO:0000256" key="5">
    <source>
        <dbReference type="ARBA" id="ARBA00022490"/>
    </source>
</evidence>
<dbReference type="PROSITE" id="PS01153">
    <property type="entry name" value="NOL1_NOP2_SUN"/>
    <property type="match status" value="1"/>
</dbReference>
<organism evidence="16 17">
    <name type="scientific">Sulfurifustis variabilis</name>
    <dbReference type="NCBI Taxonomy" id="1675686"/>
    <lineage>
        <taxon>Bacteria</taxon>
        <taxon>Pseudomonadati</taxon>
        <taxon>Pseudomonadota</taxon>
        <taxon>Gammaproteobacteria</taxon>
        <taxon>Acidiferrobacterales</taxon>
        <taxon>Acidiferrobacteraceae</taxon>
        <taxon>Sulfurifustis</taxon>
    </lineage>
</organism>
<dbReference type="KEGG" id="sva:SVA_0019"/>
<dbReference type="GO" id="GO:0009383">
    <property type="term" value="F:rRNA (cytosine-C5-)-methyltransferase activity"/>
    <property type="evidence" value="ECO:0007669"/>
    <property type="project" value="TreeGrafter"/>
</dbReference>
<dbReference type="Pfam" id="PF01029">
    <property type="entry name" value="NusB"/>
    <property type="match status" value="1"/>
</dbReference>
<dbReference type="EC" id="2.1.1.176" evidence="4"/>
<evidence type="ECO:0000256" key="1">
    <source>
        <dbReference type="ARBA" id="ARBA00002724"/>
    </source>
</evidence>
<dbReference type="PANTHER" id="PTHR22807:SF61">
    <property type="entry name" value="NOL1_NOP2_SUN FAMILY PROTEIN _ ANTITERMINATION NUSB DOMAIN-CONTAINING PROTEIN"/>
    <property type="match status" value="1"/>
</dbReference>
<dbReference type="CDD" id="cd02440">
    <property type="entry name" value="AdoMet_MTases"/>
    <property type="match status" value="1"/>
</dbReference>
<evidence type="ECO:0000256" key="3">
    <source>
        <dbReference type="ARBA" id="ARBA00007494"/>
    </source>
</evidence>
<feature type="active site" description="Nucleophile" evidence="14">
    <location>
        <position position="376"/>
    </location>
</feature>
<dbReference type="Pfam" id="PF22458">
    <property type="entry name" value="RsmF-B_ferredox"/>
    <property type="match status" value="1"/>
</dbReference>
<dbReference type="GO" id="GO:0005829">
    <property type="term" value="C:cytosol"/>
    <property type="evidence" value="ECO:0007669"/>
    <property type="project" value="TreeGrafter"/>
</dbReference>
<dbReference type="InterPro" id="IPR023267">
    <property type="entry name" value="RCMT"/>
</dbReference>
<dbReference type="Gene3D" id="3.40.50.150">
    <property type="entry name" value="Vaccinia Virus protein VP39"/>
    <property type="match status" value="1"/>
</dbReference>
<evidence type="ECO:0000256" key="7">
    <source>
        <dbReference type="ARBA" id="ARBA00022603"/>
    </source>
</evidence>
<dbReference type="SUPFAM" id="SSF53335">
    <property type="entry name" value="S-adenosyl-L-methionine-dependent methyltransferases"/>
    <property type="match status" value="1"/>
</dbReference>
<dbReference type="Gene3D" id="3.30.70.1170">
    <property type="entry name" value="Sun protein, domain 3"/>
    <property type="match status" value="1"/>
</dbReference>
<dbReference type="InterPro" id="IPR054728">
    <property type="entry name" value="RsmB-like_ferredoxin"/>
</dbReference>
<comment type="subcellular location">
    <subcellularLocation>
        <location evidence="2">Cytoplasm</location>
    </subcellularLocation>
</comment>
<evidence type="ECO:0000256" key="10">
    <source>
        <dbReference type="ARBA" id="ARBA00022884"/>
    </source>
</evidence>
<dbReference type="NCBIfam" id="NF008149">
    <property type="entry name" value="PRK10901.1"/>
    <property type="match status" value="1"/>
</dbReference>
<dbReference type="InterPro" id="IPR001678">
    <property type="entry name" value="MeTrfase_RsmB-F_NOP2_dom"/>
</dbReference>
<evidence type="ECO:0000256" key="2">
    <source>
        <dbReference type="ARBA" id="ARBA00004496"/>
    </source>
</evidence>
<dbReference type="PRINTS" id="PR02008">
    <property type="entry name" value="RCMTFAMILY"/>
</dbReference>
<dbReference type="RefSeq" id="WP_096462753.1">
    <property type="nucleotide sequence ID" value="NZ_AP014936.1"/>
</dbReference>
<reference evidence="16 17" key="1">
    <citation type="submission" date="2015-08" db="EMBL/GenBank/DDBJ databases">
        <title>Complete genome sequence of Sulfurifustis variabilis.</title>
        <authorList>
            <person name="Miura A."/>
            <person name="Kojima H."/>
            <person name="Fukui M."/>
        </authorList>
    </citation>
    <scope>NUCLEOTIDE SEQUENCE [LARGE SCALE GENOMIC DNA]</scope>
    <source>
        <strain evidence="17">skN76</strain>
    </source>
</reference>
<dbReference type="GO" id="GO:0006355">
    <property type="term" value="P:regulation of DNA-templated transcription"/>
    <property type="evidence" value="ECO:0007669"/>
    <property type="project" value="InterPro"/>
</dbReference>
<dbReference type="InterPro" id="IPR004573">
    <property type="entry name" value="rRNA_ssu_MeTfrase_B"/>
</dbReference>
<feature type="binding site" evidence="14">
    <location>
        <position position="304"/>
    </location>
    <ligand>
        <name>S-adenosyl-L-methionine</name>
        <dbReference type="ChEBI" id="CHEBI:59789"/>
    </ligand>
</feature>
<keyword evidence="5" id="KW-0963">Cytoplasm</keyword>
<feature type="binding site" evidence="14">
    <location>
        <begin position="255"/>
        <end position="261"/>
    </location>
    <ligand>
        <name>S-adenosyl-L-methionine</name>
        <dbReference type="ChEBI" id="CHEBI:59789"/>
    </ligand>
</feature>
<dbReference type="InterPro" id="IPR006027">
    <property type="entry name" value="NusB_RsmB_TIM44"/>
</dbReference>
<gene>
    <name evidence="16" type="ORF">SVA_0019</name>
</gene>
<dbReference type="FunFam" id="3.40.50.150:FF:000022">
    <property type="entry name" value="Ribosomal RNA small subunit methyltransferase B"/>
    <property type="match status" value="1"/>
</dbReference>
<accession>A0A1B4V2E2</accession>
<dbReference type="OrthoDB" id="9810297at2"/>
<dbReference type="EMBL" id="AP014936">
    <property type="protein sequence ID" value="BAU46602.1"/>
    <property type="molecule type" value="Genomic_DNA"/>
</dbReference>
<evidence type="ECO:0000256" key="9">
    <source>
        <dbReference type="ARBA" id="ARBA00022691"/>
    </source>
</evidence>
<evidence type="ECO:0000256" key="11">
    <source>
        <dbReference type="ARBA" id="ARBA00030399"/>
    </source>
</evidence>
<dbReference type="InterPro" id="IPR035926">
    <property type="entry name" value="NusB-like_sf"/>
</dbReference>
<comment type="similarity">
    <text evidence="3 14">Belongs to the class I-like SAM-binding methyltransferase superfamily. RsmB/NOP family.</text>
</comment>
<keyword evidence="9 14" id="KW-0949">S-adenosyl-L-methionine</keyword>
<feature type="binding site" evidence="14">
    <location>
        <position position="278"/>
    </location>
    <ligand>
        <name>S-adenosyl-L-methionine</name>
        <dbReference type="ChEBI" id="CHEBI:59789"/>
    </ligand>
</feature>
<dbReference type="SUPFAM" id="SSF48013">
    <property type="entry name" value="NusB-like"/>
    <property type="match status" value="1"/>
</dbReference>
<dbReference type="Pfam" id="PF01189">
    <property type="entry name" value="Methyltr_RsmB-F"/>
    <property type="match status" value="1"/>
</dbReference>
<comment type="function">
    <text evidence="1">Specifically methylates the cytosine at position 967 (m5C967) of 16S rRNA.</text>
</comment>
<dbReference type="Gene3D" id="1.10.287.730">
    <property type="entry name" value="Helix hairpin bin"/>
    <property type="match status" value="1"/>
</dbReference>
<evidence type="ECO:0000256" key="14">
    <source>
        <dbReference type="PROSITE-ProRule" id="PRU01023"/>
    </source>
</evidence>
<dbReference type="PANTHER" id="PTHR22807">
    <property type="entry name" value="NOP2 YEAST -RELATED NOL1/NOP2/FMU SUN DOMAIN-CONTAINING"/>
    <property type="match status" value="1"/>
</dbReference>
<evidence type="ECO:0000313" key="16">
    <source>
        <dbReference type="EMBL" id="BAU46602.1"/>
    </source>
</evidence>
<dbReference type="GO" id="GO:0070475">
    <property type="term" value="P:rRNA base methylation"/>
    <property type="evidence" value="ECO:0007669"/>
    <property type="project" value="TreeGrafter"/>
</dbReference>
<name>A0A1B4V2E2_9GAMM</name>
<dbReference type="Gene3D" id="1.10.940.10">
    <property type="entry name" value="NusB-like"/>
    <property type="match status" value="1"/>
</dbReference>
<dbReference type="InterPro" id="IPR049560">
    <property type="entry name" value="MeTrfase_RsmB-F_NOP2_cat"/>
</dbReference>
<dbReference type="FunFam" id="3.30.70.1170:FF:000002">
    <property type="entry name" value="Ribosomal RNA small subunit methyltransferase B"/>
    <property type="match status" value="1"/>
</dbReference>
<evidence type="ECO:0000256" key="6">
    <source>
        <dbReference type="ARBA" id="ARBA00022552"/>
    </source>
</evidence>
<feature type="domain" description="SAM-dependent MTase RsmB/NOP-type" evidence="15">
    <location>
        <begin position="165"/>
        <end position="431"/>
    </location>
</feature>
<evidence type="ECO:0000256" key="8">
    <source>
        <dbReference type="ARBA" id="ARBA00022679"/>
    </source>
</evidence>
<sequence>MSGTANPRAAAARVIFQVTEERRYLDAALDEVTGATAQVDRPLVQELAYGTLRWYQQLDGIAHLFLARPLKARDRDVHALILVGLYQLRHLRVPAHAAVDQTVEATAALGKSWAKGLVNACLRASLREANRVAAAVSASDEMRFSHPAWLIARLRADYPRDWQRILEAGNARPPMALRVNLGRLSREDYLALLERQGALAHAHAASDAALVLDKPLPVDRLPGFSEGLVSVQDVAAQIAAALLDAQNGERVLDACAAPGGKAAHILERAPEVELLALDIDPGRLARTRAGLDRLGLAARLLAADASKPTEWWDGRLFDRALVDAPCSATGVIRRHPDIKVRRRPDDLPKLTETQAGILEAVWPCLRPGGKLLYVTCSVLGEENEQQMRGFLRRHADAMPEPAGCAGARIGRQILPGEDEMDGFYYACLLKR</sequence>
<evidence type="ECO:0000313" key="17">
    <source>
        <dbReference type="Proteomes" id="UP000218899"/>
    </source>
</evidence>
<keyword evidence="10 14" id="KW-0694">RNA-binding</keyword>
<evidence type="ECO:0000256" key="4">
    <source>
        <dbReference type="ARBA" id="ARBA00012140"/>
    </source>
</evidence>
<dbReference type="InterPro" id="IPR018314">
    <property type="entry name" value="RsmB/NOL1/NOP2-like_CS"/>
</dbReference>
<dbReference type="Proteomes" id="UP000218899">
    <property type="component" value="Chromosome"/>
</dbReference>
<dbReference type="GO" id="GO:0003723">
    <property type="term" value="F:RNA binding"/>
    <property type="evidence" value="ECO:0007669"/>
    <property type="project" value="UniProtKB-UniRule"/>
</dbReference>
<keyword evidence="8 14" id="KW-0808">Transferase</keyword>
<keyword evidence="17" id="KW-1185">Reference proteome</keyword>
<keyword evidence="7 14" id="KW-0489">Methyltransferase</keyword>
<evidence type="ECO:0000256" key="12">
    <source>
        <dbReference type="ARBA" id="ARBA00031088"/>
    </source>
</evidence>
<dbReference type="NCBIfam" id="TIGR00563">
    <property type="entry name" value="rsmB"/>
    <property type="match status" value="1"/>
</dbReference>
<keyword evidence="6" id="KW-0698">rRNA processing</keyword>
<protein>
    <recommendedName>
        <fullName evidence="4">16S rRNA (cytosine(967)-C(5))-methyltransferase</fullName>
        <ecNumber evidence="4">2.1.1.176</ecNumber>
    </recommendedName>
    <alternativeName>
        <fullName evidence="11">16S rRNA m5C967 methyltransferase</fullName>
    </alternativeName>
    <alternativeName>
        <fullName evidence="12">rRNA (cytosine-C(5)-)-methyltransferase RsmB</fullName>
    </alternativeName>
</protein>